<name>A0A940WY68_9BACI</name>
<evidence type="ECO:0000313" key="1">
    <source>
        <dbReference type="EMBL" id="MBP3950139.1"/>
    </source>
</evidence>
<dbReference type="RefSeq" id="WP_210595751.1">
    <property type="nucleotide sequence ID" value="NZ_JAGKSQ010000001.1"/>
</dbReference>
<organism evidence="1 2">
    <name type="scientific">Halalkalibacter suaedae</name>
    <dbReference type="NCBI Taxonomy" id="2822140"/>
    <lineage>
        <taxon>Bacteria</taxon>
        <taxon>Bacillati</taxon>
        <taxon>Bacillota</taxon>
        <taxon>Bacilli</taxon>
        <taxon>Bacillales</taxon>
        <taxon>Bacillaceae</taxon>
        <taxon>Halalkalibacter</taxon>
    </lineage>
</organism>
<sequence>MSSLSRQSLLALIILERFTTGEQDRVSIRNNIPTFDGFFKFNEDLNKQIRNQLRYLWNENLIMPTTNTKKLQKFQITKNGQQFLKRSVPIWKELISKNQQALLVMEEACQGEFTTLIGFHTIEETKFLNKILDQRTVSLSLIFIELKKKNTQLSTINIQKLLLLRYGLSISETALTKYLVELTQIDAVIVSPDEVGRKYAVFENQILAKEKLKSTMIEIEHAKQCLDSMHHFITSLTPKIKKYG</sequence>
<proteinExistence type="predicted"/>
<keyword evidence="2" id="KW-1185">Reference proteome</keyword>
<evidence type="ECO:0000313" key="2">
    <source>
        <dbReference type="Proteomes" id="UP000678228"/>
    </source>
</evidence>
<reference evidence="1" key="1">
    <citation type="submission" date="2021-03" db="EMBL/GenBank/DDBJ databases">
        <title>Bacillus suaedae sp. nov., isolated from Suaeda aralocaspica.</title>
        <authorList>
            <person name="Lei R.F.R."/>
        </authorList>
    </citation>
    <scope>NUCLEOTIDE SEQUENCE</scope>
    <source>
        <strain evidence="1">YZJH907-2</strain>
    </source>
</reference>
<dbReference type="AlphaFoldDB" id="A0A940WY68"/>
<dbReference type="EMBL" id="JAGKSQ010000001">
    <property type="protein sequence ID" value="MBP3950139.1"/>
    <property type="molecule type" value="Genomic_DNA"/>
</dbReference>
<gene>
    <name evidence="1" type="ORF">J7W16_03265</name>
</gene>
<protein>
    <submittedName>
        <fullName evidence="1">Uncharacterized protein</fullName>
    </submittedName>
</protein>
<accession>A0A940WY68</accession>
<comment type="caution">
    <text evidence="1">The sequence shown here is derived from an EMBL/GenBank/DDBJ whole genome shotgun (WGS) entry which is preliminary data.</text>
</comment>
<dbReference type="Proteomes" id="UP000678228">
    <property type="component" value="Unassembled WGS sequence"/>
</dbReference>